<dbReference type="SUPFAM" id="SSF55785">
    <property type="entry name" value="PYP-like sensor domain (PAS domain)"/>
    <property type="match status" value="3"/>
</dbReference>
<dbReference type="SUPFAM" id="SSF141868">
    <property type="entry name" value="EAL domain-like"/>
    <property type="match status" value="1"/>
</dbReference>
<evidence type="ECO:0000256" key="1">
    <source>
        <dbReference type="SAM" id="Coils"/>
    </source>
</evidence>
<evidence type="ECO:0000259" key="3">
    <source>
        <dbReference type="PROSITE" id="PS50113"/>
    </source>
</evidence>
<gene>
    <name evidence="6" type="ORF">ABID16_003488</name>
</gene>
<dbReference type="InterPro" id="IPR001610">
    <property type="entry name" value="PAC"/>
</dbReference>
<dbReference type="PANTHER" id="PTHR44757:SF2">
    <property type="entry name" value="BIOFILM ARCHITECTURE MAINTENANCE PROTEIN MBAA"/>
    <property type="match status" value="1"/>
</dbReference>
<dbReference type="PANTHER" id="PTHR44757">
    <property type="entry name" value="DIGUANYLATE CYCLASE DGCP"/>
    <property type="match status" value="1"/>
</dbReference>
<dbReference type="InterPro" id="IPR035919">
    <property type="entry name" value="EAL_sf"/>
</dbReference>
<feature type="domain" description="PAC" evidence="3">
    <location>
        <begin position="386"/>
        <end position="437"/>
    </location>
</feature>
<feature type="coiled-coil region" evidence="1">
    <location>
        <begin position="432"/>
        <end position="466"/>
    </location>
</feature>
<keyword evidence="7" id="KW-1185">Reference proteome</keyword>
<dbReference type="InterPro" id="IPR013655">
    <property type="entry name" value="PAS_fold_3"/>
</dbReference>
<keyword evidence="1" id="KW-0175">Coiled coil</keyword>
<sequence length="1207" mass="134416">MANQKLGSAWLIYAQVFVAAASLSLAAYFLDRDYEAAHRASLRLDTAAAVGAQVETFQNRVRFEIASVAAIQKQLSETPDLDPGSFERLATPILENNPDLLYIATSDAAGRALTHGRGDVVPEPAGLQMQAVQQEPLTAMLQTPGGAGFGPLVRMSSGAHALEIRVPVLANRNGAMVHWGTVTGYIDASRFFRKTGLTLTDDSHRLAVRLAGRASNSLEPFFDASTVDSLFSPKAHAVKTSANVVSDTWEFAAVPASGWNRSPREVWVPRSLFFGIGIVVLIPFFRSIRLIKLNARNQSALARREALLLRLTKRLDLALDSYKCGVWESSLSVDDTHWDERMLDLHGVSGMPEWAHRKNWLSIVHPDDVDRAKQALREVIADGSGLSLTVRIVRPDGATRYIRYVAHMQFGQDGLRRLFGIAIDVTEDTILAERLSAAKQETERKNAELEIALSRLSANERNLRAVSERLNLATQAYGCGVWESNLDTQTHYWDARMHEFYNVPVTDGKTNREIWLSHVHPEDRDRALAGRMEAFARGGHYSATYRIMPTPDTIRHLRVVGTVHAQPGEDRKMIGLAVDATEDIELQQALEDAKREAEEKNRELEAALSRLSTRESDLQDLTQRFQLAIQAYGCGIWEANIGTGTAVWDRRMHEYFGIPYVDGQVDDSIFVKHVHPDDLARVEATIAETVEMGKHYSCSYRIVTENGTVRHLRAMGQTHRTADGMLKFIGIALDISDEIQKSEALLAAKNDAEARRAELEAMHAMLQHNATHDPLTGLQNRRALDDVLERLSGEPSDPLKRVTLLHIDLDRFKQINDTLGHSAGDAMLVHAADVLRRNTAPGDLVARIGGDEFVVLLQNNATHREIAALAGGIIESMNVPLDYQGHECRFGVSIGIAREQTRRSSVRQLLVNADIALYRAKAHGRNRFEFFTSNLQAEIKRSKTLADEILRGLENREFVAWYQPQFCARTHRLTGVEALVRWDHPERGILTPDHFLNTAEEINALATIDGHVLEQALADRLGWVARGLVVPKISVNVSARRLRDDQLLKSLRELAITPGQIAFELVESIYLDDTDDIITRNIRRLKSLGIDIEIDDFGTGHTSIVSLLKLEPKRLKIDRQLVQPMLTSSREFSLVRSIIDIGTSLEIETVAEGVESMTHAVRLEEMGCWTLQGYAFAKPMPATDLVDFASSAPWKAMRETPSLATAI</sequence>
<dbReference type="SUPFAM" id="SSF55073">
    <property type="entry name" value="Nucleotide cyclase"/>
    <property type="match status" value="1"/>
</dbReference>
<dbReference type="InterPro" id="IPR000014">
    <property type="entry name" value="PAS"/>
</dbReference>
<name>A0ABV2J306_9HYPH</name>
<feature type="transmembrane region" description="Helical" evidence="2">
    <location>
        <begin position="12"/>
        <end position="30"/>
    </location>
</feature>
<dbReference type="Gene3D" id="3.30.450.20">
    <property type="entry name" value="PAS domain"/>
    <property type="match status" value="3"/>
</dbReference>
<feature type="domain" description="EAL" evidence="4">
    <location>
        <begin position="942"/>
        <end position="1193"/>
    </location>
</feature>
<dbReference type="PROSITE" id="PS50113">
    <property type="entry name" value="PAC"/>
    <property type="match status" value="2"/>
</dbReference>
<dbReference type="InterPro" id="IPR000700">
    <property type="entry name" value="PAS-assoc_C"/>
</dbReference>
<keyword evidence="2" id="KW-0812">Transmembrane</keyword>
<feature type="coiled-coil region" evidence="1">
    <location>
        <begin position="583"/>
        <end position="621"/>
    </location>
</feature>
<dbReference type="PROSITE" id="PS50883">
    <property type="entry name" value="EAL"/>
    <property type="match status" value="1"/>
</dbReference>
<dbReference type="Gene3D" id="3.30.70.270">
    <property type="match status" value="1"/>
</dbReference>
<dbReference type="Pfam" id="PF00563">
    <property type="entry name" value="EAL"/>
    <property type="match status" value="1"/>
</dbReference>
<dbReference type="NCBIfam" id="TIGR00254">
    <property type="entry name" value="GGDEF"/>
    <property type="match status" value="1"/>
</dbReference>
<feature type="domain" description="PAC" evidence="3">
    <location>
        <begin position="696"/>
        <end position="747"/>
    </location>
</feature>
<dbReference type="Gene3D" id="3.20.20.450">
    <property type="entry name" value="EAL domain"/>
    <property type="match status" value="1"/>
</dbReference>
<dbReference type="Pfam" id="PF08447">
    <property type="entry name" value="PAS_3"/>
    <property type="match status" value="3"/>
</dbReference>
<feature type="coiled-coil region" evidence="1">
    <location>
        <begin position="742"/>
        <end position="769"/>
    </location>
</feature>
<dbReference type="CDD" id="cd01948">
    <property type="entry name" value="EAL"/>
    <property type="match status" value="1"/>
</dbReference>
<accession>A0ABV2J306</accession>
<dbReference type="InterPro" id="IPR000160">
    <property type="entry name" value="GGDEF_dom"/>
</dbReference>
<feature type="domain" description="GGDEF" evidence="5">
    <location>
        <begin position="800"/>
        <end position="933"/>
    </location>
</feature>
<keyword evidence="2" id="KW-0472">Membrane</keyword>
<reference evidence="6 7" key="1">
    <citation type="submission" date="2024-06" db="EMBL/GenBank/DDBJ databases">
        <title>Genomic Encyclopedia of Type Strains, Phase IV (KMG-IV): sequencing the most valuable type-strain genomes for metagenomic binning, comparative biology and taxonomic classification.</title>
        <authorList>
            <person name="Goeker M."/>
        </authorList>
    </citation>
    <scope>NUCLEOTIDE SEQUENCE [LARGE SCALE GENOMIC DNA]</scope>
    <source>
        <strain evidence="6 7">DSM 29780</strain>
    </source>
</reference>
<dbReference type="CDD" id="cd01949">
    <property type="entry name" value="GGDEF"/>
    <property type="match status" value="1"/>
</dbReference>
<evidence type="ECO:0000313" key="6">
    <source>
        <dbReference type="EMBL" id="MET3615145.1"/>
    </source>
</evidence>
<dbReference type="InterPro" id="IPR029787">
    <property type="entry name" value="Nucleotide_cyclase"/>
</dbReference>
<evidence type="ECO:0000259" key="4">
    <source>
        <dbReference type="PROSITE" id="PS50883"/>
    </source>
</evidence>
<organism evidence="6 7">
    <name type="scientific">Rhizobium aquaticum</name>
    <dbReference type="NCBI Taxonomy" id="1549636"/>
    <lineage>
        <taxon>Bacteria</taxon>
        <taxon>Pseudomonadati</taxon>
        <taxon>Pseudomonadota</taxon>
        <taxon>Alphaproteobacteria</taxon>
        <taxon>Hyphomicrobiales</taxon>
        <taxon>Rhizobiaceae</taxon>
        <taxon>Rhizobium/Agrobacterium group</taxon>
        <taxon>Rhizobium</taxon>
    </lineage>
</organism>
<dbReference type="SMART" id="SM00086">
    <property type="entry name" value="PAC"/>
    <property type="match status" value="2"/>
</dbReference>
<protein>
    <submittedName>
        <fullName evidence="6">Diguanylate cyclase (GGDEF)-like protein</fullName>
    </submittedName>
</protein>
<evidence type="ECO:0000256" key="2">
    <source>
        <dbReference type="SAM" id="Phobius"/>
    </source>
</evidence>
<dbReference type="SMART" id="SM00267">
    <property type="entry name" value="GGDEF"/>
    <property type="match status" value="1"/>
</dbReference>
<dbReference type="Proteomes" id="UP001549047">
    <property type="component" value="Unassembled WGS sequence"/>
</dbReference>
<evidence type="ECO:0000259" key="5">
    <source>
        <dbReference type="PROSITE" id="PS50887"/>
    </source>
</evidence>
<dbReference type="CDD" id="cd00130">
    <property type="entry name" value="PAS"/>
    <property type="match status" value="2"/>
</dbReference>
<evidence type="ECO:0000313" key="7">
    <source>
        <dbReference type="Proteomes" id="UP001549047"/>
    </source>
</evidence>
<dbReference type="InterPro" id="IPR052155">
    <property type="entry name" value="Biofilm_reg_signaling"/>
</dbReference>
<dbReference type="InterPro" id="IPR035965">
    <property type="entry name" value="PAS-like_dom_sf"/>
</dbReference>
<dbReference type="EMBL" id="JBEPMB010000006">
    <property type="protein sequence ID" value="MET3615145.1"/>
    <property type="molecule type" value="Genomic_DNA"/>
</dbReference>
<dbReference type="SMART" id="SM00091">
    <property type="entry name" value="PAS"/>
    <property type="match status" value="3"/>
</dbReference>
<comment type="caution">
    <text evidence="6">The sequence shown here is derived from an EMBL/GenBank/DDBJ whole genome shotgun (WGS) entry which is preliminary data.</text>
</comment>
<feature type="transmembrane region" description="Helical" evidence="2">
    <location>
        <begin position="267"/>
        <end position="285"/>
    </location>
</feature>
<dbReference type="PROSITE" id="PS50887">
    <property type="entry name" value="GGDEF"/>
    <property type="match status" value="1"/>
</dbReference>
<keyword evidence="2" id="KW-1133">Transmembrane helix</keyword>
<dbReference type="Gene3D" id="2.10.70.100">
    <property type="match status" value="2"/>
</dbReference>
<dbReference type="InterPro" id="IPR043128">
    <property type="entry name" value="Rev_trsase/Diguanyl_cyclase"/>
</dbReference>
<proteinExistence type="predicted"/>
<dbReference type="Pfam" id="PF00990">
    <property type="entry name" value="GGDEF"/>
    <property type="match status" value="1"/>
</dbReference>
<dbReference type="InterPro" id="IPR001633">
    <property type="entry name" value="EAL_dom"/>
</dbReference>
<dbReference type="SMART" id="SM00052">
    <property type="entry name" value="EAL"/>
    <property type="match status" value="1"/>
</dbReference>